<dbReference type="GO" id="GO:0006631">
    <property type="term" value="P:fatty acid metabolic process"/>
    <property type="evidence" value="ECO:0007669"/>
    <property type="project" value="TreeGrafter"/>
</dbReference>
<dbReference type="GO" id="GO:0031956">
    <property type="term" value="F:medium-chain fatty acid-CoA ligase activity"/>
    <property type="evidence" value="ECO:0007669"/>
    <property type="project" value="TreeGrafter"/>
</dbReference>
<feature type="domain" description="AMP-binding enzyme C-terminal" evidence="4">
    <location>
        <begin position="420"/>
        <end position="497"/>
    </location>
</feature>
<dbReference type="FunFam" id="3.30.300.30:FF:000008">
    <property type="entry name" value="2,3-dihydroxybenzoate-AMP ligase"/>
    <property type="match status" value="1"/>
</dbReference>
<dbReference type="RefSeq" id="WP_126120474.1">
    <property type="nucleotide sequence ID" value="NZ_RXHJ01000006.1"/>
</dbReference>
<keyword evidence="2 5" id="KW-0436">Ligase</keyword>
<evidence type="ECO:0000313" key="5">
    <source>
        <dbReference type="EMBL" id="RSZ63841.1"/>
    </source>
</evidence>
<sequence length="524" mass="57717">MRTIGDWLHLHQRQRPAKEALVGVDGRRTYGELAERSWALGRGLRSLGAQPGSHIGVLAANTVYNAEMFFSIAASGGVYVAYNWRWTELELAEGIEETGAGIILVEEQFLPLLEGALEIYGRTHDQLPTVIVQGAQTDNLRQGSGPLLDPTTLDSPLCIIYTGGSTGKSKGVVLSHRAAVANAFNELVDCQLGSRPHERGLIVTPLFHSAGLLCWLVAHFVGGATSVLAPKFDAESLVDWVGREKITNTFMIPNMMRKMMDNGVLADPVFRQNLRALHTGAGLLRMPDKELFAEMLPGTDLYYRYGLTEAGPMVTRLRPEDMFDPEVDGSIGQEYFMAEVQLQDPDGRPTPVGDLGEICVRGPSLMTGYYGRPEQTAEALQDGWLRTGDVATQNDRGYYFFRDRLKEMIKTGGENVYAAEVEQALHMHPAVLEAAVVGVPDLKWDEEVRAAIVLRSEVAATQEELSTFLRTQLAGYKIPKQMVFLQPEELPRSAAGKLRKATLKQNLGWTSPDPAARTTKSETF</sequence>
<proteinExistence type="inferred from homology"/>
<dbReference type="Proteomes" id="UP000274907">
    <property type="component" value="Unassembled WGS sequence"/>
</dbReference>
<evidence type="ECO:0000259" key="3">
    <source>
        <dbReference type="Pfam" id="PF00501"/>
    </source>
</evidence>
<dbReference type="Pfam" id="PF13193">
    <property type="entry name" value="AMP-binding_C"/>
    <property type="match status" value="1"/>
</dbReference>
<reference evidence="5 6" key="1">
    <citation type="submission" date="2018-12" db="EMBL/GenBank/DDBJ databases">
        <title>YIM 101343 draft genome.</title>
        <authorList>
            <person name="Chen X."/>
        </authorList>
    </citation>
    <scope>NUCLEOTIDE SEQUENCE [LARGE SCALE GENOMIC DNA]</scope>
    <source>
        <strain evidence="5 6">YIM 101343</strain>
    </source>
</reference>
<keyword evidence="6" id="KW-1185">Reference proteome</keyword>
<dbReference type="SUPFAM" id="SSF56801">
    <property type="entry name" value="Acetyl-CoA synthetase-like"/>
    <property type="match status" value="1"/>
</dbReference>
<feature type="domain" description="AMP-dependent synthetase/ligase" evidence="3">
    <location>
        <begin position="12"/>
        <end position="370"/>
    </location>
</feature>
<comment type="similarity">
    <text evidence="1">Belongs to the ATP-dependent AMP-binding enzyme family.</text>
</comment>
<gene>
    <name evidence="5" type="ORF">EAH68_06285</name>
</gene>
<dbReference type="PANTHER" id="PTHR43201">
    <property type="entry name" value="ACYL-COA SYNTHETASE"/>
    <property type="match status" value="1"/>
</dbReference>
<name>A0A430HZ21_9CORY</name>
<dbReference type="EMBL" id="RXHJ01000006">
    <property type="protein sequence ID" value="RSZ63841.1"/>
    <property type="molecule type" value="Genomic_DNA"/>
</dbReference>
<dbReference type="Gene3D" id="3.30.300.30">
    <property type="match status" value="1"/>
</dbReference>
<dbReference type="InterPro" id="IPR025110">
    <property type="entry name" value="AMP-bd_C"/>
</dbReference>
<organism evidence="5 6">
    <name type="scientific">Corynebacterium hylobatis</name>
    <dbReference type="NCBI Taxonomy" id="1859290"/>
    <lineage>
        <taxon>Bacteria</taxon>
        <taxon>Bacillati</taxon>
        <taxon>Actinomycetota</taxon>
        <taxon>Actinomycetes</taxon>
        <taxon>Mycobacteriales</taxon>
        <taxon>Corynebacteriaceae</taxon>
        <taxon>Corynebacterium</taxon>
    </lineage>
</organism>
<protein>
    <submittedName>
        <fullName evidence="5">Long-chain fatty acid--CoA ligase</fullName>
    </submittedName>
</protein>
<evidence type="ECO:0000313" key="6">
    <source>
        <dbReference type="Proteomes" id="UP000274907"/>
    </source>
</evidence>
<dbReference type="Gene3D" id="3.40.50.12780">
    <property type="entry name" value="N-terminal domain of ligase-like"/>
    <property type="match status" value="1"/>
</dbReference>
<evidence type="ECO:0000259" key="4">
    <source>
        <dbReference type="Pfam" id="PF13193"/>
    </source>
</evidence>
<dbReference type="InterPro" id="IPR045851">
    <property type="entry name" value="AMP-bd_C_sf"/>
</dbReference>
<evidence type="ECO:0000256" key="1">
    <source>
        <dbReference type="ARBA" id="ARBA00006432"/>
    </source>
</evidence>
<evidence type="ECO:0000256" key="2">
    <source>
        <dbReference type="ARBA" id="ARBA00022598"/>
    </source>
</evidence>
<comment type="caution">
    <text evidence="5">The sequence shown here is derived from an EMBL/GenBank/DDBJ whole genome shotgun (WGS) entry which is preliminary data.</text>
</comment>
<dbReference type="InterPro" id="IPR020845">
    <property type="entry name" value="AMP-binding_CS"/>
</dbReference>
<dbReference type="OrthoDB" id="9803968at2"/>
<dbReference type="InterPro" id="IPR000873">
    <property type="entry name" value="AMP-dep_synth/lig_dom"/>
</dbReference>
<accession>A0A430HZ21</accession>
<dbReference type="AlphaFoldDB" id="A0A430HZ21"/>
<dbReference type="Pfam" id="PF00501">
    <property type="entry name" value="AMP-binding"/>
    <property type="match status" value="1"/>
</dbReference>
<dbReference type="InterPro" id="IPR042099">
    <property type="entry name" value="ANL_N_sf"/>
</dbReference>
<dbReference type="PANTHER" id="PTHR43201:SF32">
    <property type="entry name" value="2-SUCCINYLBENZOATE--COA LIGASE, CHLOROPLASTIC_PEROXISOMAL"/>
    <property type="match status" value="1"/>
</dbReference>
<dbReference type="PROSITE" id="PS00455">
    <property type="entry name" value="AMP_BINDING"/>
    <property type="match status" value="1"/>
</dbReference>